<keyword evidence="1" id="KW-0472">Membrane</keyword>
<dbReference type="Proteomes" id="UP000694892">
    <property type="component" value="Chromosome 9_10L"/>
</dbReference>
<accession>A0A974H2Y4</accession>
<sequence length="71" mass="8222">MLDSHAFFMFCSLILCCLYPILFYYHPIPSLLLFSYLTVLLPIASSLECSSFIPTFFFSFCCLISCPRPEF</sequence>
<evidence type="ECO:0000313" key="3">
    <source>
        <dbReference type="Proteomes" id="UP000694892"/>
    </source>
</evidence>
<feature type="transmembrane region" description="Helical" evidence="1">
    <location>
        <begin position="32"/>
        <end position="58"/>
    </location>
</feature>
<evidence type="ECO:0000256" key="1">
    <source>
        <dbReference type="SAM" id="Phobius"/>
    </source>
</evidence>
<keyword evidence="1" id="KW-1133">Transmembrane helix</keyword>
<dbReference type="EMBL" id="CM004482">
    <property type="protein sequence ID" value="OCT62943.1"/>
    <property type="molecule type" value="Genomic_DNA"/>
</dbReference>
<organism evidence="2 3">
    <name type="scientific">Xenopus laevis</name>
    <name type="common">African clawed frog</name>
    <dbReference type="NCBI Taxonomy" id="8355"/>
    <lineage>
        <taxon>Eukaryota</taxon>
        <taxon>Metazoa</taxon>
        <taxon>Chordata</taxon>
        <taxon>Craniata</taxon>
        <taxon>Vertebrata</taxon>
        <taxon>Euteleostomi</taxon>
        <taxon>Amphibia</taxon>
        <taxon>Batrachia</taxon>
        <taxon>Anura</taxon>
        <taxon>Pipoidea</taxon>
        <taxon>Pipidae</taxon>
        <taxon>Xenopodinae</taxon>
        <taxon>Xenopus</taxon>
        <taxon>Xenopus</taxon>
    </lineage>
</organism>
<proteinExistence type="predicted"/>
<name>A0A974H2Y4_XENLA</name>
<protein>
    <submittedName>
        <fullName evidence="2">Uncharacterized protein</fullName>
    </submittedName>
</protein>
<evidence type="ECO:0000313" key="2">
    <source>
        <dbReference type="EMBL" id="OCT62943.1"/>
    </source>
</evidence>
<reference evidence="3" key="1">
    <citation type="journal article" date="2016" name="Nature">
        <title>Genome evolution in the allotetraploid frog Xenopus laevis.</title>
        <authorList>
            <person name="Session A.M."/>
            <person name="Uno Y."/>
            <person name="Kwon T."/>
            <person name="Chapman J.A."/>
            <person name="Toyoda A."/>
            <person name="Takahashi S."/>
            <person name="Fukui A."/>
            <person name="Hikosaka A."/>
            <person name="Suzuki A."/>
            <person name="Kondo M."/>
            <person name="van Heeringen S.J."/>
            <person name="Quigley I."/>
            <person name="Heinz S."/>
            <person name="Ogino H."/>
            <person name="Ochi H."/>
            <person name="Hellsten U."/>
            <person name="Lyons J.B."/>
            <person name="Simakov O."/>
            <person name="Putnam N."/>
            <person name="Stites J."/>
            <person name="Kuroki Y."/>
            <person name="Tanaka T."/>
            <person name="Michiue T."/>
            <person name="Watanabe M."/>
            <person name="Bogdanovic O."/>
            <person name="Lister R."/>
            <person name="Georgiou G."/>
            <person name="Paranjpe S.S."/>
            <person name="van Kruijsbergen I."/>
            <person name="Shu S."/>
            <person name="Carlson J."/>
            <person name="Kinoshita T."/>
            <person name="Ohta Y."/>
            <person name="Mawaribuchi S."/>
            <person name="Jenkins J."/>
            <person name="Grimwood J."/>
            <person name="Schmutz J."/>
            <person name="Mitros T."/>
            <person name="Mozaffari S.V."/>
            <person name="Suzuki Y."/>
            <person name="Haramoto Y."/>
            <person name="Yamamoto T.S."/>
            <person name="Takagi C."/>
            <person name="Heald R."/>
            <person name="Miller K."/>
            <person name="Haudenschild C."/>
            <person name="Kitzman J."/>
            <person name="Nakayama T."/>
            <person name="Izutsu Y."/>
            <person name="Robert J."/>
            <person name="Fortriede J."/>
            <person name="Burns K."/>
            <person name="Lotay V."/>
            <person name="Karimi K."/>
            <person name="Yasuoka Y."/>
            <person name="Dichmann D.S."/>
            <person name="Flajnik M.F."/>
            <person name="Houston D.W."/>
            <person name="Shendure J."/>
            <person name="DuPasquier L."/>
            <person name="Vize P.D."/>
            <person name="Zorn A.M."/>
            <person name="Ito M."/>
            <person name="Marcotte E.M."/>
            <person name="Wallingford J.B."/>
            <person name="Ito Y."/>
            <person name="Asashima M."/>
            <person name="Ueno N."/>
            <person name="Matsuda Y."/>
            <person name="Veenstra G.J."/>
            <person name="Fujiyama A."/>
            <person name="Harland R.M."/>
            <person name="Taira M."/>
            <person name="Rokhsar D.S."/>
        </authorList>
    </citation>
    <scope>NUCLEOTIDE SEQUENCE [LARGE SCALE GENOMIC DNA]</scope>
    <source>
        <strain evidence="3">J</strain>
    </source>
</reference>
<gene>
    <name evidence="2" type="ORF">XELAEV_18044037mg</name>
</gene>
<keyword evidence="1" id="KW-0812">Transmembrane</keyword>
<dbReference type="AlphaFoldDB" id="A0A974H2Y4"/>
<feature type="transmembrane region" description="Helical" evidence="1">
    <location>
        <begin position="6"/>
        <end position="25"/>
    </location>
</feature>